<organism evidence="14 15">
    <name type="scientific">Lachancea meyersii CBS 8951</name>
    <dbReference type="NCBI Taxonomy" id="1266667"/>
    <lineage>
        <taxon>Eukaryota</taxon>
        <taxon>Fungi</taxon>
        <taxon>Dikarya</taxon>
        <taxon>Ascomycota</taxon>
        <taxon>Saccharomycotina</taxon>
        <taxon>Saccharomycetes</taxon>
        <taxon>Saccharomycetales</taxon>
        <taxon>Saccharomycetaceae</taxon>
        <taxon>Lachancea</taxon>
    </lineage>
</organism>
<feature type="binding site" evidence="12">
    <location>
        <position position="332"/>
    </location>
    <ligand>
        <name>K(+)</name>
        <dbReference type="ChEBI" id="CHEBI:29103"/>
    </ligand>
</feature>
<comment type="pathway">
    <text evidence="12">Carbohydrate metabolism; D-ribose degradation; D-ribose 5-phosphate from beta-D-ribopyranose: step 2/2.</text>
</comment>
<evidence type="ECO:0000256" key="1">
    <source>
        <dbReference type="ARBA" id="ARBA00005380"/>
    </source>
</evidence>
<feature type="binding site" evidence="12">
    <location>
        <begin position="39"/>
        <end position="43"/>
    </location>
    <ligand>
        <name>substrate</name>
    </ligand>
</feature>
<dbReference type="CDD" id="cd01174">
    <property type="entry name" value="ribokinase"/>
    <property type="match status" value="1"/>
</dbReference>
<dbReference type="EMBL" id="LT598484">
    <property type="protein sequence ID" value="SCU99504.1"/>
    <property type="molecule type" value="Genomic_DNA"/>
</dbReference>
<comment type="subcellular location">
    <subcellularLocation>
        <location evidence="12">Cytoplasm</location>
    </subcellularLocation>
    <subcellularLocation>
        <location evidence="12">Nucleus</location>
    </subcellularLocation>
</comment>
<comment type="cofactor">
    <cofactor evidence="12">
        <name>Mg(2+)</name>
        <dbReference type="ChEBI" id="CHEBI:18420"/>
    </cofactor>
    <text evidence="12">Requires a divalent cation, most likely magnesium in vivo, as an electrophilic catalyst to aid phosphoryl group transfer. It is the chelate of the metal and the nucleotide that is the actual substrate.</text>
</comment>
<dbReference type="GO" id="GO:0019303">
    <property type="term" value="P:D-ribose catabolic process"/>
    <property type="evidence" value="ECO:0007669"/>
    <property type="project" value="UniProtKB-UniRule"/>
</dbReference>
<name>A0A1G4K6N7_9SACH</name>
<dbReference type="InterPro" id="IPR002173">
    <property type="entry name" value="Carboh/pur_kinase_PfkB_CS"/>
</dbReference>
<dbReference type="PRINTS" id="PR00990">
    <property type="entry name" value="RIBOKINASE"/>
</dbReference>
<comment type="caution">
    <text evidence="12">Lacks conserved residue(s) required for the propagation of feature annotation.</text>
</comment>
<evidence type="ECO:0000256" key="12">
    <source>
        <dbReference type="HAMAP-Rule" id="MF_03215"/>
    </source>
</evidence>
<keyword evidence="11 12" id="KW-0119">Carbohydrate metabolism</keyword>
<keyword evidence="9 12" id="KW-0460">Magnesium</keyword>
<keyword evidence="12" id="KW-0539">Nucleus</keyword>
<dbReference type="GO" id="GO:0005634">
    <property type="term" value="C:nucleus"/>
    <property type="evidence" value="ECO:0007669"/>
    <property type="project" value="UniProtKB-SubCell"/>
</dbReference>
<dbReference type="InterPro" id="IPR002139">
    <property type="entry name" value="Ribo/fructo_kinase"/>
</dbReference>
<dbReference type="SUPFAM" id="SSF53613">
    <property type="entry name" value="Ribokinase-like"/>
    <property type="match status" value="1"/>
</dbReference>
<keyword evidence="5 12" id="KW-0479">Metal-binding</keyword>
<dbReference type="PANTHER" id="PTHR10584">
    <property type="entry name" value="SUGAR KINASE"/>
    <property type="match status" value="1"/>
</dbReference>
<dbReference type="OrthoDB" id="415590at2759"/>
<proteinExistence type="inferred from homology"/>
<dbReference type="Gene3D" id="3.40.1190.20">
    <property type="match status" value="1"/>
</dbReference>
<dbReference type="Proteomes" id="UP000191144">
    <property type="component" value="Chromosome G"/>
</dbReference>
<evidence type="ECO:0000256" key="3">
    <source>
        <dbReference type="ARBA" id="ARBA00016943"/>
    </source>
</evidence>
<comment type="catalytic activity">
    <reaction evidence="12">
        <text>D-ribose + ATP = D-ribose 5-phosphate + ADP + H(+)</text>
        <dbReference type="Rhea" id="RHEA:13697"/>
        <dbReference type="ChEBI" id="CHEBI:15378"/>
        <dbReference type="ChEBI" id="CHEBI:30616"/>
        <dbReference type="ChEBI" id="CHEBI:47013"/>
        <dbReference type="ChEBI" id="CHEBI:78346"/>
        <dbReference type="ChEBI" id="CHEBI:456216"/>
        <dbReference type="EC" id="2.7.1.15"/>
    </reaction>
</comment>
<comment type="similarity">
    <text evidence="1">Belongs to the carbohydrate kinase pfkB family.</text>
</comment>
<gene>
    <name evidence="12" type="primary">RBK1</name>
    <name evidence="14" type="ORF">LAME_0G03422G</name>
</gene>
<feature type="binding site" evidence="12">
    <location>
        <position position="328"/>
    </location>
    <ligand>
        <name>K(+)</name>
        <dbReference type="ChEBI" id="CHEBI:29103"/>
    </ligand>
</feature>
<evidence type="ECO:0000256" key="9">
    <source>
        <dbReference type="ARBA" id="ARBA00022842"/>
    </source>
</evidence>
<evidence type="ECO:0000256" key="7">
    <source>
        <dbReference type="ARBA" id="ARBA00022777"/>
    </source>
</evidence>
<feature type="binding site" evidence="12">
    <location>
        <position position="293"/>
    </location>
    <ligand>
        <name>substrate</name>
    </ligand>
</feature>
<feature type="binding site" evidence="12">
    <location>
        <position position="326"/>
    </location>
    <ligand>
        <name>K(+)</name>
        <dbReference type="ChEBI" id="CHEBI:29103"/>
    </ligand>
</feature>
<dbReference type="InterPro" id="IPR029056">
    <property type="entry name" value="Ribokinase-like"/>
</dbReference>
<evidence type="ECO:0000256" key="11">
    <source>
        <dbReference type="ARBA" id="ARBA00023277"/>
    </source>
</evidence>
<dbReference type="AlphaFoldDB" id="A0A1G4K6N7"/>
<feature type="binding site" evidence="12">
    <location>
        <position position="323"/>
    </location>
    <ligand>
        <name>K(+)</name>
        <dbReference type="ChEBI" id="CHEBI:29103"/>
    </ligand>
</feature>
<dbReference type="GO" id="GO:0005524">
    <property type="term" value="F:ATP binding"/>
    <property type="evidence" value="ECO:0007669"/>
    <property type="project" value="UniProtKB-UniRule"/>
</dbReference>
<keyword evidence="6 12" id="KW-0547">Nucleotide-binding</keyword>
<feature type="binding site" evidence="12">
    <location>
        <position position="289"/>
    </location>
    <ligand>
        <name>K(+)</name>
        <dbReference type="ChEBI" id="CHEBI:29103"/>
    </ligand>
</feature>
<evidence type="ECO:0000256" key="8">
    <source>
        <dbReference type="ARBA" id="ARBA00022840"/>
    </source>
</evidence>
<accession>A0A1G4K6N7</accession>
<dbReference type="PANTHER" id="PTHR10584:SF166">
    <property type="entry name" value="RIBOKINASE"/>
    <property type="match status" value="1"/>
</dbReference>
<keyword evidence="12" id="KW-0963">Cytoplasm</keyword>
<comment type="activity regulation">
    <text evidence="12">Activated by a monovalent cation that binds near, but not in, the active site. The most likely occupant of the site in vivo is potassium. Ion binding induces a conformational change that may alter substrate affinity.</text>
</comment>
<feature type="binding site" evidence="12">
    <location>
        <begin position="292"/>
        <end position="293"/>
    </location>
    <ligand>
        <name>ATP</name>
        <dbReference type="ChEBI" id="CHEBI:30616"/>
    </ligand>
</feature>
<evidence type="ECO:0000256" key="10">
    <source>
        <dbReference type="ARBA" id="ARBA00022958"/>
    </source>
</evidence>
<comment type="subunit">
    <text evidence="12">Homodimer.</text>
</comment>
<keyword evidence="15" id="KW-1185">Reference proteome</keyword>
<reference evidence="15" key="1">
    <citation type="submission" date="2016-03" db="EMBL/GenBank/DDBJ databases">
        <authorList>
            <person name="Devillers Hugo."/>
        </authorList>
    </citation>
    <scope>NUCLEOTIDE SEQUENCE [LARGE SCALE GENOMIC DNA]</scope>
</reference>
<evidence type="ECO:0000256" key="2">
    <source>
        <dbReference type="ARBA" id="ARBA00012035"/>
    </source>
</evidence>
<dbReference type="UniPathway" id="UPA00916">
    <property type="reaction ID" value="UER00889"/>
</dbReference>
<dbReference type="EC" id="2.7.1.15" evidence="2 12"/>
<comment type="function">
    <text evidence="12">Catalyzes the phosphorylation of ribose at O-5 in a reaction requiring ATP and magnesium. The resulting D-ribose-5-phosphate can then be used either for sythesis of nucleotides, histidine, and tryptophan, or as a component of the pentose phosphate pathway.</text>
</comment>
<feature type="domain" description="Carbohydrate kinase PfkB" evidence="13">
    <location>
        <begin position="1"/>
        <end position="334"/>
    </location>
</feature>
<keyword evidence="8 12" id="KW-0067">ATP-binding</keyword>
<evidence type="ECO:0000256" key="6">
    <source>
        <dbReference type="ARBA" id="ARBA00022741"/>
    </source>
</evidence>
<feature type="binding site" evidence="12">
    <location>
        <begin position="11"/>
        <end position="13"/>
    </location>
    <ligand>
        <name>substrate</name>
    </ligand>
</feature>
<dbReference type="InterPro" id="IPR011877">
    <property type="entry name" value="Ribokinase"/>
</dbReference>
<feature type="binding site" evidence="12">
    <location>
        <position position="287"/>
    </location>
    <ligand>
        <name>K(+)</name>
        <dbReference type="ChEBI" id="CHEBI:29103"/>
    </ligand>
</feature>
<feature type="binding site" evidence="12">
    <location>
        <begin position="258"/>
        <end position="263"/>
    </location>
    <ligand>
        <name>ATP</name>
        <dbReference type="ChEBI" id="CHEBI:30616"/>
    </ligand>
</feature>
<dbReference type="Pfam" id="PF00294">
    <property type="entry name" value="PfkB"/>
    <property type="match status" value="1"/>
</dbReference>
<dbReference type="GO" id="GO:0004747">
    <property type="term" value="F:ribokinase activity"/>
    <property type="evidence" value="ECO:0007669"/>
    <property type="project" value="UniProtKB-UniRule"/>
</dbReference>
<evidence type="ECO:0000256" key="4">
    <source>
        <dbReference type="ARBA" id="ARBA00022679"/>
    </source>
</evidence>
<keyword evidence="4 12" id="KW-0808">Transferase</keyword>
<dbReference type="PROSITE" id="PS00584">
    <property type="entry name" value="PFKB_KINASES_2"/>
    <property type="match status" value="1"/>
</dbReference>
<comment type="similarity">
    <text evidence="12">Belongs to the carbohydrate kinase PfkB family. Ribokinase subfamily.</text>
</comment>
<feature type="binding site" evidence="12">
    <location>
        <position position="203"/>
    </location>
    <ligand>
        <name>ATP</name>
        <dbReference type="ChEBI" id="CHEBI:30616"/>
    </ligand>
</feature>
<protein>
    <recommendedName>
        <fullName evidence="3 12">Ribokinase</fullName>
        <shortName evidence="12">RK</shortName>
        <ecNumber evidence="2 12">2.7.1.15</ecNumber>
    </recommendedName>
</protein>
<evidence type="ECO:0000313" key="14">
    <source>
        <dbReference type="EMBL" id="SCU99504.1"/>
    </source>
</evidence>
<evidence type="ECO:0000313" key="15">
    <source>
        <dbReference type="Proteomes" id="UP000191144"/>
    </source>
</evidence>
<sequence>MTRVSVCGSLNYDLVTFTGQVPDGGETISAGKFETHAGGKGLNQTVALRRLLNEKDAVDVEMIGHVGDDAFGVQLKEILESNGVDTSKVGTLKNGVSTGVATILVEQSTGQNRILISEGANGFTKYSSAELDNIFPELRPDGPGNAGDMDHSFVVFQNEIPATIEIMRWLAENRPYLKIAYNPSPFKEVSSSDWALVDLLVVNEIEALQVLQSALSKTEVADLMKTIENQTIDGYKQIALELRALLSKKNSWGAVVITLGKNGSVFCSHDLPEVQYKPAIQVPEVIDTTGAGDTFLGGVVSKLCTHHTLTDAVDFATKASSLGIQRSGAAESIPSYQEVENLCE</sequence>
<feature type="active site" description="Proton acceptor" evidence="12">
    <location>
        <position position="293"/>
    </location>
</feature>
<dbReference type="InterPro" id="IPR011611">
    <property type="entry name" value="PfkB_dom"/>
</dbReference>
<evidence type="ECO:0000259" key="13">
    <source>
        <dbReference type="Pfam" id="PF00294"/>
    </source>
</evidence>
<dbReference type="GO" id="GO:0046872">
    <property type="term" value="F:metal ion binding"/>
    <property type="evidence" value="ECO:0007669"/>
    <property type="project" value="UniProtKB-KW"/>
</dbReference>
<dbReference type="HAMAP" id="MF_01987">
    <property type="entry name" value="Ribokinase"/>
    <property type="match status" value="1"/>
</dbReference>
<keyword evidence="7 12" id="KW-0418">Kinase</keyword>
<evidence type="ECO:0000256" key="5">
    <source>
        <dbReference type="ARBA" id="ARBA00022723"/>
    </source>
</evidence>
<keyword evidence="10 12" id="KW-0630">Potassium</keyword>
<feature type="binding site" evidence="12">
    <location>
        <position position="159"/>
    </location>
    <ligand>
        <name>substrate</name>
    </ligand>
</feature>
<dbReference type="GO" id="GO:0005737">
    <property type="term" value="C:cytoplasm"/>
    <property type="evidence" value="ECO:0007669"/>
    <property type="project" value="UniProtKB-SubCell"/>
</dbReference>